<feature type="compositionally biased region" description="Basic and acidic residues" evidence="3">
    <location>
        <begin position="656"/>
        <end position="665"/>
    </location>
</feature>
<feature type="compositionally biased region" description="Basic and acidic residues" evidence="3">
    <location>
        <begin position="1016"/>
        <end position="1026"/>
    </location>
</feature>
<protein>
    <recommendedName>
        <fullName evidence="4">Ras-GEF domain-containing protein</fullName>
    </recommendedName>
</protein>
<evidence type="ECO:0000259" key="4">
    <source>
        <dbReference type="PROSITE" id="PS50009"/>
    </source>
</evidence>
<dbReference type="SMART" id="SM00147">
    <property type="entry name" value="RasGEF"/>
    <property type="match status" value="1"/>
</dbReference>
<feature type="compositionally biased region" description="Low complexity" evidence="3">
    <location>
        <begin position="811"/>
        <end position="821"/>
    </location>
</feature>
<keyword evidence="1 2" id="KW-0344">Guanine-nucleotide releasing factor</keyword>
<feature type="region of interest" description="Disordered" evidence="3">
    <location>
        <begin position="476"/>
        <end position="637"/>
    </location>
</feature>
<dbReference type="InterPro" id="IPR008937">
    <property type="entry name" value="Ras-like_GEF"/>
</dbReference>
<accession>A0A9P6JF23</accession>
<organism evidence="5 6">
    <name type="scientific">Mortierella alpina</name>
    <name type="common">Oleaginous fungus</name>
    <name type="synonym">Mortierella renispora</name>
    <dbReference type="NCBI Taxonomy" id="64518"/>
    <lineage>
        <taxon>Eukaryota</taxon>
        <taxon>Fungi</taxon>
        <taxon>Fungi incertae sedis</taxon>
        <taxon>Mucoromycota</taxon>
        <taxon>Mortierellomycotina</taxon>
        <taxon>Mortierellomycetes</taxon>
        <taxon>Mortierellales</taxon>
        <taxon>Mortierellaceae</taxon>
        <taxon>Mortierella</taxon>
    </lineage>
</organism>
<feature type="compositionally biased region" description="Polar residues" evidence="3">
    <location>
        <begin position="921"/>
        <end position="935"/>
    </location>
</feature>
<evidence type="ECO:0000313" key="5">
    <source>
        <dbReference type="EMBL" id="KAF9968688.1"/>
    </source>
</evidence>
<dbReference type="Gene3D" id="1.10.840.10">
    <property type="entry name" value="Ras guanine-nucleotide exchange factors catalytic domain"/>
    <property type="match status" value="1"/>
</dbReference>
<dbReference type="InterPro" id="IPR036964">
    <property type="entry name" value="RASGEF_cat_dom_sf"/>
</dbReference>
<feature type="region of interest" description="Disordered" evidence="3">
    <location>
        <begin position="749"/>
        <end position="943"/>
    </location>
</feature>
<dbReference type="AlphaFoldDB" id="A0A9P6JF23"/>
<dbReference type="PANTHER" id="PTHR23113:SF365">
    <property type="entry name" value="RAS-GEF DOMAIN-CONTAINING PROTEIN"/>
    <property type="match status" value="1"/>
</dbReference>
<dbReference type="EMBL" id="JAAAHY010000010">
    <property type="protein sequence ID" value="KAF9968688.1"/>
    <property type="molecule type" value="Genomic_DNA"/>
</dbReference>
<name>A0A9P6JF23_MORAP</name>
<feature type="region of interest" description="Disordered" evidence="3">
    <location>
        <begin position="999"/>
        <end position="1122"/>
    </location>
</feature>
<dbReference type="PROSITE" id="PS50009">
    <property type="entry name" value="RASGEF_CAT"/>
    <property type="match status" value="1"/>
</dbReference>
<dbReference type="GO" id="GO:0007264">
    <property type="term" value="P:small GTPase-mediated signal transduction"/>
    <property type="evidence" value="ECO:0007669"/>
    <property type="project" value="InterPro"/>
</dbReference>
<comment type="caution">
    <text evidence="5">The sequence shown here is derived from an EMBL/GenBank/DDBJ whole genome shotgun (WGS) entry which is preliminary data.</text>
</comment>
<dbReference type="Pfam" id="PF00617">
    <property type="entry name" value="RasGEF"/>
    <property type="match status" value="1"/>
</dbReference>
<proteinExistence type="predicted"/>
<feature type="compositionally biased region" description="Acidic residues" evidence="3">
    <location>
        <begin position="597"/>
        <end position="606"/>
    </location>
</feature>
<reference evidence="5" key="1">
    <citation type="journal article" date="2020" name="Fungal Divers.">
        <title>Resolving the Mortierellaceae phylogeny through synthesis of multi-gene phylogenetics and phylogenomics.</title>
        <authorList>
            <person name="Vandepol N."/>
            <person name="Liber J."/>
            <person name="Desiro A."/>
            <person name="Na H."/>
            <person name="Kennedy M."/>
            <person name="Barry K."/>
            <person name="Grigoriev I.V."/>
            <person name="Miller A.N."/>
            <person name="O'Donnell K."/>
            <person name="Stajich J.E."/>
            <person name="Bonito G."/>
        </authorList>
    </citation>
    <scope>NUCLEOTIDE SEQUENCE</scope>
    <source>
        <strain evidence="5">CK1249</strain>
    </source>
</reference>
<sequence length="1122" mass="121265">MDMASYAALLQEARSQQHAGHLKGAYAAYLKAHAAIMHILGTQVVFKDQVSLESLPTNHSQLVAHAQEILQRIKDIVDAARSHGAKTTAATSPSALLNSHALSLVTQRLEQAKQGSASSKSPAAGSGPRDLANLRRLIEDVRIQKAKLDAVNAQIQSVANSTITSWDPDTIARQLTIIDTSLFAKVAIPRDLVRADRKSAAAQTCIDFENYVAHSAAHLLLLEWSSSRQATSEGGLATPKGHSPHPAVNAVAHMIRVAHILLHVYRNFNSFRAIMRALTSPEVKRMHGLWSNIPSKTKDTFKRLVSTYQDQSAVTSYKEMLVQKLDAFQDVGKDAVVAIPWMRYHQDEVKSIIYSYLTGHESASGSGDVVLSAPGARKLSAVTALLMQCRTNETTHFDRSDREDSSAQAKRSKNREPVQVDGLKVPLTPVWDLGSLGAGEVTLHHWILTRPFLNKQQLIDESLEIEPLFHGEELPCLRTPLDDEDSEGWSSQGEDPTHDDSFEHVIAPEHDLEPLPEPGPQPLQDRRSSTHSPVSESDINDIMDELLNDDNDDDSDGGDLFGVSSASPSTSEPRQDPLGSKTSPGRSRDILQFLGIDTEDGSDSDDGEGHEGGDVDLPASNAVKGKGRSNTQVDEEEIQKLMAQVKGLVRDSRTYAEEVESKEVEAESGPELAQAVQGQDGDIPELPTIKPSSRFEPFREGDEEDEFGFNFNTRQDIHVAETADTIASPVNDTPKLSSLEALRRQLQAIDDAHDQASSSARTEETQLNLQTGEDKDGLQDKDMGSDKFEGDDGVPVESIQPTAAISVPAISQSSTSSSLTSHMTRIPADVLEAPPLTIGNARRRKIERDRSPNGKDHAVAIEDEQTGITAIHSSTTSAPMDTANSALEHREAEEDNSQDPEAHAAPAISIQDLDNPLLDSSPPSFEASTSTLQSPSTTAATMTTTAATATTAAATTITTSTSSLVAKDASGPMPFTLGANLFEDAAAHALNKDEYASEGAGLLQEERSEATSPSVDKSKSPGRESDAEITVGADFSDSMGEKSPEDPTEGRGRSNRQRRRIAGGVIFLGSNSKTLVSKASTSSLSKAHQEDGLFTKDEIEEERHYEEENAQAPADDSKDERK</sequence>
<dbReference type="SUPFAM" id="SSF48366">
    <property type="entry name" value="Ras GEF"/>
    <property type="match status" value="1"/>
</dbReference>
<feature type="compositionally biased region" description="Polar residues" evidence="3">
    <location>
        <begin position="755"/>
        <end position="771"/>
    </location>
</feature>
<feature type="compositionally biased region" description="Basic and acidic residues" evidence="3">
    <location>
        <begin position="1087"/>
        <end position="1107"/>
    </location>
</feature>
<evidence type="ECO:0000256" key="3">
    <source>
        <dbReference type="SAM" id="MobiDB-lite"/>
    </source>
</evidence>
<dbReference type="Proteomes" id="UP000738359">
    <property type="component" value="Unassembled WGS sequence"/>
</dbReference>
<feature type="domain" description="Ras-GEF" evidence="4">
    <location>
        <begin position="167"/>
        <end position="430"/>
    </location>
</feature>
<dbReference type="OrthoDB" id="10254377at2759"/>
<feature type="region of interest" description="Disordered" evidence="3">
    <location>
        <begin position="393"/>
        <end position="419"/>
    </location>
</feature>
<feature type="compositionally biased region" description="Basic and acidic residues" evidence="3">
    <location>
        <begin position="772"/>
        <end position="790"/>
    </location>
</feature>
<feature type="compositionally biased region" description="Polar residues" evidence="3">
    <location>
        <begin position="866"/>
        <end position="885"/>
    </location>
</feature>
<dbReference type="PANTHER" id="PTHR23113">
    <property type="entry name" value="GUANINE NUCLEOTIDE EXCHANGE FACTOR"/>
    <property type="match status" value="1"/>
</dbReference>
<keyword evidence="6" id="KW-1185">Reference proteome</keyword>
<feature type="compositionally biased region" description="Basic and acidic residues" evidence="3">
    <location>
        <begin position="1039"/>
        <end position="1052"/>
    </location>
</feature>
<evidence type="ECO:0000313" key="6">
    <source>
        <dbReference type="Proteomes" id="UP000738359"/>
    </source>
</evidence>
<feature type="compositionally biased region" description="Acidic residues" evidence="3">
    <location>
        <begin position="538"/>
        <end position="557"/>
    </location>
</feature>
<feature type="compositionally biased region" description="Basic and acidic residues" evidence="3">
    <location>
        <begin position="495"/>
        <end position="513"/>
    </location>
</feature>
<dbReference type="GO" id="GO:0005085">
    <property type="term" value="F:guanyl-nucleotide exchange factor activity"/>
    <property type="evidence" value="ECO:0007669"/>
    <property type="project" value="UniProtKB-KW"/>
</dbReference>
<dbReference type="InterPro" id="IPR001895">
    <property type="entry name" value="RASGEF_cat_dom"/>
</dbReference>
<evidence type="ECO:0000256" key="1">
    <source>
        <dbReference type="ARBA" id="ARBA00022658"/>
    </source>
</evidence>
<feature type="compositionally biased region" description="Basic and acidic residues" evidence="3">
    <location>
        <begin position="393"/>
        <end position="405"/>
    </location>
</feature>
<dbReference type="InterPro" id="IPR023578">
    <property type="entry name" value="Ras_GEF_dom_sf"/>
</dbReference>
<feature type="compositionally biased region" description="Basic and acidic residues" evidence="3">
    <location>
        <begin position="846"/>
        <end position="860"/>
    </location>
</feature>
<evidence type="ECO:0000256" key="2">
    <source>
        <dbReference type="PROSITE-ProRule" id="PRU00168"/>
    </source>
</evidence>
<feature type="compositionally biased region" description="Polar residues" evidence="3">
    <location>
        <begin position="1069"/>
        <end position="1086"/>
    </location>
</feature>
<gene>
    <name evidence="5" type="ORF">BGZ70_000039</name>
</gene>
<feature type="region of interest" description="Disordered" evidence="3">
    <location>
        <begin position="656"/>
        <end position="706"/>
    </location>
</feature>